<dbReference type="SUPFAM" id="SSF56784">
    <property type="entry name" value="HAD-like"/>
    <property type="match status" value="1"/>
</dbReference>
<feature type="signal peptide" evidence="4">
    <location>
        <begin position="1"/>
        <end position="24"/>
    </location>
</feature>
<dbReference type="GO" id="GO:0003993">
    <property type="term" value="F:acid phosphatase activity"/>
    <property type="evidence" value="ECO:0007669"/>
    <property type="project" value="InterPro"/>
</dbReference>
<dbReference type="STRING" id="71139.A0A059B3J6"/>
<dbReference type="AlphaFoldDB" id="A0A059B3J6"/>
<dbReference type="InterPro" id="IPR014403">
    <property type="entry name" value="APS1/VSP"/>
</dbReference>
<dbReference type="OMA" id="PNLNGYC"/>
<dbReference type="GO" id="GO:0045735">
    <property type="term" value="F:nutrient reservoir activity"/>
    <property type="evidence" value="ECO:0007669"/>
    <property type="project" value="UniProtKB-UniRule"/>
</dbReference>
<evidence type="ECO:0000256" key="1">
    <source>
        <dbReference type="ARBA" id="ARBA00022729"/>
    </source>
</evidence>
<keyword evidence="1 4" id="KW-0732">Signal</keyword>
<evidence type="ECO:0000256" key="3">
    <source>
        <dbReference type="PIRNR" id="PIRNR002674"/>
    </source>
</evidence>
<keyword evidence="3" id="KW-0758">Storage protein</keyword>
<evidence type="ECO:0000256" key="4">
    <source>
        <dbReference type="SAM" id="SignalP"/>
    </source>
</evidence>
<keyword evidence="2" id="KW-0325">Glycoprotein</keyword>
<evidence type="ECO:0000256" key="2">
    <source>
        <dbReference type="ARBA" id="ARBA00023180"/>
    </source>
</evidence>
<dbReference type="InterPro" id="IPR023214">
    <property type="entry name" value="HAD_sf"/>
</dbReference>
<evidence type="ECO:0000313" key="5">
    <source>
        <dbReference type="EMBL" id="KCW60245.1"/>
    </source>
</evidence>
<gene>
    <name evidence="5" type="ORF">EUGRSUZ_H02960</name>
</gene>
<evidence type="ECO:0008006" key="6">
    <source>
        <dbReference type="Google" id="ProtNLM"/>
    </source>
</evidence>
<dbReference type="EMBL" id="KK198760">
    <property type="protein sequence ID" value="KCW60245.1"/>
    <property type="molecule type" value="Genomic_DNA"/>
</dbReference>
<organism evidence="5">
    <name type="scientific">Eucalyptus grandis</name>
    <name type="common">Flooded gum</name>
    <dbReference type="NCBI Taxonomy" id="71139"/>
    <lineage>
        <taxon>Eukaryota</taxon>
        <taxon>Viridiplantae</taxon>
        <taxon>Streptophyta</taxon>
        <taxon>Embryophyta</taxon>
        <taxon>Tracheophyta</taxon>
        <taxon>Spermatophyta</taxon>
        <taxon>Magnoliopsida</taxon>
        <taxon>eudicotyledons</taxon>
        <taxon>Gunneridae</taxon>
        <taxon>Pentapetalae</taxon>
        <taxon>rosids</taxon>
        <taxon>malvids</taxon>
        <taxon>Myrtales</taxon>
        <taxon>Myrtaceae</taxon>
        <taxon>Myrtoideae</taxon>
        <taxon>Eucalypteae</taxon>
        <taxon>Eucalyptus</taxon>
    </lineage>
</organism>
<dbReference type="PANTHER" id="PTHR31284:SF24">
    <property type="entry name" value="ACID PHOSPHATASE"/>
    <property type="match status" value="1"/>
</dbReference>
<dbReference type="NCBIfam" id="TIGR01675">
    <property type="entry name" value="plant-AP"/>
    <property type="match status" value="1"/>
</dbReference>
<accession>A0A059B3J6</accession>
<dbReference type="OrthoDB" id="59415at2759"/>
<dbReference type="PIRSF" id="PIRSF002674">
    <property type="entry name" value="VSP"/>
    <property type="match status" value="1"/>
</dbReference>
<dbReference type="CDD" id="cd07535">
    <property type="entry name" value="HAD_VSP"/>
    <property type="match status" value="1"/>
</dbReference>
<dbReference type="KEGG" id="egr:104414437"/>
<comment type="similarity">
    <text evidence="3">Belongs to the APS1/VSP family.</text>
</comment>
<proteinExistence type="inferred from homology"/>
<dbReference type="InterPro" id="IPR010028">
    <property type="entry name" value="Acid_phosphatase_pln"/>
</dbReference>
<dbReference type="Gramene" id="KCW60245">
    <property type="protein sequence ID" value="KCW60245"/>
    <property type="gene ID" value="EUGRSUZ_H02960"/>
</dbReference>
<dbReference type="InterPro" id="IPR005519">
    <property type="entry name" value="Acid_phosphat_B-like"/>
</dbReference>
<dbReference type="Pfam" id="PF03767">
    <property type="entry name" value="Acid_phosphat_B"/>
    <property type="match status" value="1"/>
</dbReference>
<dbReference type="InParanoid" id="A0A059B3J6"/>
<dbReference type="eggNOG" id="ENOG502QRRR">
    <property type="taxonomic scope" value="Eukaryota"/>
</dbReference>
<reference evidence="5" key="1">
    <citation type="submission" date="2013-07" db="EMBL/GenBank/DDBJ databases">
        <title>The genome of Eucalyptus grandis.</title>
        <authorList>
            <person name="Schmutz J."/>
            <person name="Hayes R."/>
            <person name="Myburg A."/>
            <person name="Tuskan G."/>
            <person name="Grattapaglia D."/>
            <person name="Rokhsar D.S."/>
        </authorList>
    </citation>
    <scope>NUCLEOTIDE SEQUENCE</scope>
    <source>
        <tissue evidence="5">Leaf extractions</tissue>
    </source>
</reference>
<comment type="function">
    <text evidence="3">May function as somatic storage protein during early seedling development.</text>
</comment>
<dbReference type="Gene3D" id="3.40.50.1000">
    <property type="entry name" value="HAD superfamily/HAD-like"/>
    <property type="match status" value="1"/>
</dbReference>
<dbReference type="PANTHER" id="PTHR31284">
    <property type="entry name" value="ACID PHOSPHATASE-LIKE PROTEIN"/>
    <property type="match status" value="1"/>
</dbReference>
<name>A0A059B3J6_EUCGR</name>
<sequence length="259" mass="29541">MNMAAKALFSLSLSLGILISLCSADWNILNSQRTRNGVKISLKNYCEGWRMNVELHNIREFEVVPEECVEYVGKYMRSTQYLVDSERAVEECMVYLSTSCSLKRDGRDAWIFDIDDTLLSTVPYFKKHQYGGEKLNATSLEEWMSKAKAPALEHSLNLFNEIKAKGIQIILVSSRREHLRSATIDNLVNVGFHGWSSLVLRRPEDELKGVQSYKAEAREKLVSGGYRIWGILGDQYSSIQGLPNAKRTFKLPNPLYYIS</sequence>
<protein>
    <recommendedName>
        <fullName evidence="6">Acid phosphatase</fullName>
    </recommendedName>
</protein>
<feature type="chain" id="PRO_5001568294" description="Acid phosphatase" evidence="4">
    <location>
        <begin position="25"/>
        <end position="259"/>
    </location>
</feature>
<dbReference type="FunCoup" id="A0A059B3J6">
    <property type="interactions" value="57"/>
</dbReference>
<dbReference type="InterPro" id="IPR036412">
    <property type="entry name" value="HAD-like_sf"/>
</dbReference>